<proteinExistence type="inferred from homology"/>
<dbReference type="InterPro" id="IPR010445">
    <property type="entry name" value="LapA_dom"/>
</dbReference>
<evidence type="ECO:0000256" key="2">
    <source>
        <dbReference type="ARBA" id="ARBA00022692"/>
    </source>
</evidence>
<sequence length="96" mass="11077">MRIISYFFLLIIIIFGITFAALNSESVTINYYFDQSSLPLSLLLVLVFAFGCLIGMIVGFWLLIKAKMSNYRLRQRLNLAEKEIENLRAIPLQDKV</sequence>
<comment type="caution">
    <text evidence="5">Lacks conserved residue(s) required for the propagation of feature annotation.</text>
</comment>
<accession>A0A370GG04</accession>
<evidence type="ECO:0000256" key="1">
    <source>
        <dbReference type="ARBA" id="ARBA00022475"/>
    </source>
</evidence>
<dbReference type="GO" id="GO:0005886">
    <property type="term" value="C:plasma membrane"/>
    <property type="evidence" value="ECO:0007669"/>
    <property type="project" value="UniProtKB-SubCell"/>
</dbReference>
<comment type="function">
    <text evidence="5">Involved in the assembly of lipopolysaccharide (LPS).</text>
</comment>
<dbReference type="OrthoDB" id="5653616at2"/>
<evidence type="ECO:0000313" key="8">
    <source>
        <dbReference type="Proteomes" id="UP000254720"/>
    </source>
</evidence>
<keyword evidence="4 5" id="KW-0472">Membrane</keyword>
<evidence type="ECO:0000256" key="4">
    <source>
        <dbReference type="ARBA" id="ARBA00023136"/>
    </source>
</evidence>
<evidence type="ECO:0000259" key="6">
    <source>
        <dbReference type="Pfam" id="PF06305"/>
    </source>
</evidence>
<keyword evidence="2 5" id="KW-0812">Transmembrane</keyword>
<dbReference type="EMBL" id="QQAX01000013">
    <property type="protein sequence ID" value="RDI42735.1"/>
    <property type="molecule type" value="Genomic_DNA"/>
</dbReference>
<keyword evidence="3 5" id="KW-1133">Transmembrane helix</keyword>
<evidence type="ECO:0000256" key="3">
    <source>
        <dbReference type="ARBA" id="ARBA00022989"/>
    </source>
</evidence>
<keyword evidence="1 5" id="KW-1003">Cell membrane</keyword>
<dbReference type="InterPro" id="IPR032906">
    <property type="entry name" value="LapA"/>
</dbReference>
<name>A0A370GG04_9COXI</name>
<dbReference type="GO" id="GO:0008653">
    <property type="term" value="P:lipopolysaccharide metabolic process"/>
    <property type="evidence" value="ECO:0007669"/>
    <property type="project" value="InterPro"/>
</dbReference>
<gene>
    <name evidence="5" type="primary">lapA</name>
    <name evidence="7" type="ORF">C8D86_11365</name>
</gene>
<dbReference type="RefSeq" id="WP_114834596.1">
    <property type="nucleotide sequence ID" value="NZ_LR699114.1"/>
</dbReference>
<keyword evidence="5" id="KW-0997">Cell inner membrane</keyword>
<dbReference type="AlphaFoldDB" id="A0A370GG04"/>
<keyword evidence="8" id="KW-1185">Reference proteome</keyword>
<comment type="subcellular location">
    <subcellularLocation>
        <location evidence="5">Cell inner membrane</location>
        <topology evidence="5">Single-pass membrane protein</topology>
    </subcellularLocation>
</comment>
<dbReference type="HAMAP" id="MF_01948">
    <property type="entry name" value="LPS_assembly_LapA"/>
    <property type="match status" value="1"/>
</dbReference>
<reference evidence="7 8" key="1">
    <citation type="submission" date="2018-07" db="EMBL/GenBank/DDBJ databases">
        <title>Genomic Encyclopedia of Type Strains, Phase IV (KMG-IV): sequencing the most valuable type-strain genomes for metagenomic binning, comparative biology and taxonomic classification.</title>
        <authorList>
            <person name="Goeker M."/>
        </authorList>
    </citation>
    <scope>NUCLEOTIDE SEQUENCE [LARGE SCALE GENOMIC DNA]</scope>
    <source>
        <strain evidence="7 8">DSM 16500</strain>
    </source>
</reference>
<dbReference type="Pfam" id="PF06305">
    <property type="entry name" value="LapA_dom"/>
    <property type="match status" value="1"/>
</dbReference>
<feature type="domain" description="Lipopolysaccharide assembly protein A" evidence="6">
    <location>
        <begin position="22"/>
        <end position="85"/>
    </location>
</feature>
<dbReference type="Proteomes" id="UP000254720">
    <property type="component" value="Unassembled WGS sequence"/>
</dbReference>
<comment type="similarity">
    <text evidence="5">Belongs to the LapA family.</text>
</comment>
<protein>
    <recommendedName>
        <fullName evidence="5">Probable lipopolysaccharide assembly protein A</fullName>
    </recommendedName>
</protein>
<comment type="caution">
    <text evidence="7">The sequence shown here is derived from an EMBL/GenBank/DDBJ whole genome shotgun (WGS) entry which is preliminary data.</text>
</comment>
<feature type="transmembrane region" description="Helical" evidence="5">
    <location>
        <begin position="40"/>
        <end position="64"/>
    </location>
</feature>
<evidence type="ECO:0000313" key="7">
    <source>
        <dbReference type="EMBL" id="RDI42735.1"/>
    </source>
</evidence>
<organism evidence="7 8">
    <name type="scientific">Aquicella lusitana</name>
    <dbReference type="NCBI Taxonomy" id="254246"/>
    <lineage>
        <taxon>Bacteria</taxon>
        <taxon>Pseudomonadati</taxon>
        <taxon>Pseudomonadota</taxon>
        <taxon>Gammaproteobacteria</taxon>
        <taxon>Legionellales</taxon>
        <taxon>Coxiellaceae</taxon>
        <taxon>Aquicella</taxon>
    </lineage>
</organism>
<evidence type="ECO:0000256" key="5">
    <source>
        <dbReference type="HAMAP-Rule" id="MF_01948"/>
    </source>
</evidence>